<organism evidence="2 3">
    <name type="scientific">Ephemerocybe angulata</name>
    <dbReference type="NCBI Taxonomy" id="980116"/>
    <lineage>
        <taxon>Eukaryota</taxon>
        <taxon>Fungi</taxon>
        <taxon>Dikarya</taxon>
        <taxon>Basidiomycota</taxon>
        <taxon>Agaricomycotina</taxon>
        <taxon>Agaricomycetes</taxon>
        <taxon>Agaricomycetidae</taxon>
        <taxon>Agaricales</taxon>
        <taxon>Agaricineae</taxon>
        <taxon>Psathyrellaceae</taxon>
        <taxon>Ephemerocybe</taxon>
    </lineage>
</organism>
<dbReference type="EMBL" id="JACGCI010000113">
    <property type="protein sequence ID" value="KAF6744869.1"/>
    <property type="molecule type" value="Genomic_DNA"/>
</dbReference>
<evidence type="ECO:0000256" key="1">
    <source>
        <dbReference type="SAM" id="MobiDB-lite"/>
    </source>
</evidence>
<reference evidence="2 3" key="1">
    <citation type="submission" date="2020-07" db="EMBL/GenBank/DDBJ databases">
        <title>Comparative genomics of pyrophilous fungi reveals a link between fire events and developmental genes.</title>
        <authorList>
            <consortium name="DOE Joint Genome Institute"/>
            <person name="Steindorff A.S."/>
            <person name="Carver A."/>
            <person name="Calhoun S."/>
            <person name="Stillman K."/>
            <person name="Liu H."/>
            <person name="Lipzen A."/>
            <person name="Pangilinan J."/>
            <person name="Labutti K."/>
            <person name="Bruns T.D."/>
            <person name="Grigoriev I.V."/>
        </authorList>
    </citation>
    <scope>NUCLEOTIDE SEQUENCE [LARGE SCALE GENOMIC DNA]</scope>
    <source>
        <strain evidence="2 3">CBS 144469</strain>
    </source>
</reference>
<keyword evidence="3" id="KW-1185">Reference proteome</keyword>
<evidence type="ECO:0000313" key="2">
    <source>
        <dbReference type="EMBL" id="KAF6744869.1"/>
    </source>
</evidence>
<dbReference type="Proteomes" id="UP000521943">
    <property type="component" value="Unassembled WGS sequence"/>
</dbReference>
<dbReference type="AlphaFoldDB" id="A0A8H6HDH0"/>
<feature type="compositionally biased region" description="Polar residues" evidence="1">
    <location>
        <begin position="181"/>
        <end position="194"/>
    </location>
</feature>
<proteinExistence type="predicted"/>
<sequence length="806" mass="88875">MYGDSNSNNASRWPPRNSSLSGGVGNPPEIWSGVPSQPLSAAAAEIDQTGRLSSTPLHQQFENPNNIETYQYQCQYPGQFSAMQTVIPPLPHPRPRGHHRTLSSETAGQAMEVTVLAEVPEIFDFHTTPALAQQTLTGTSNLSSTQFALASVAAPRFSDSQYPPGFDVNFTPGTSRAFGYTASQPKLPNQQAAGTGTGDQPGDLYASLGMVPGEPTNPVTSTLYGRPGTYIPTPSNDTPSNDDKGEEASEDDPAMEELMKMVLDPKLVLDPSVPKTFIPPSIRLPPVYYPAVGCELMTEYATAFHGNFAIGLILGFFGKTNGMGLGLLTLDRPDEGLNEIITNTKDNLKHILLHPPENQHEVAPPEQFIDYYTANLFQSLIEKYVIPPMASAYDNMYSNPLLEGVFTFAIEKVLKNPDLLPFANFDVPTEGIMFSNAARLVATHTLDIHQFSCVPASTVRTPGKTGRSPLNTRINFMNPSSSANIAEAMDIARLFGQRRRLLDAKLPLGTEKSPMAWKTEEGVLVMRFSDDTADRNDVYILHFQSPCVIAITRWLIGHINGDFPETVAAFIEDQVAIGKTRFPTRKSNAAHTTQPHVNPRDDGDLVWHVAKTAVAVIGAALYMADKKCHLNFTAKDILDDTAAMDIFRTRLLSAETALWKLKTEHDGEYRILRANILEMMITATQSLAPGFIQDLNFVCRPEDSIHLSPGPESHHQGRRLNSRFVPFAGFEKVIDRDRARLQMNQHELARTVLRDTIPYSWAQIGKPKAFYSHPGFSGREVVSIDPNLEDDAQRDLAETQRYLARA</sequence>
<accession>A0A8H6HDH0</accession>
<evidence type="ECO:0000313" key="3">
    <source>
        <dbReference type="Proteomes" id="UP000521943"/>
    </source>
</evidence>
<feature type="region of interest" description="Disordered" evidence="1">
    <location>
        <begin position="1"/>
        <end position="43"/>
    </location>
</feature>
<gene>
    <name evidence="2" type="ORF">DFP72DRAFT_857042</name>
</gene>
<feature type="region of interest" description="Disordered" evidence="1">
    <location>
        <begin position="180"/>
        <end position="252"/>
    </location>
</feature>
<protein>
    <submittedName>
        <fullName evidence="2">Uncharacterized protein</fullName>
    </submittedName>
</protein>
<comment type="caution">
    <text evidence="2">The sequence shown here is derived from an EMBL/GenBank/DDBJ whole genome shotgun (WGS) entry which is preliminary data.</text>
</comment>
<name>A0A8H6HDH0_9AGAR</name>
<feature type="compositionally biased region" description="Polar residues" evidence="1">
    <location>
        <begin position="1"/>
        <end position="21"/>
    </location>
</feature>